<evidence type="ECO:0000313" key="4">
    <source>
        <dbReference type="Proteomes" id="UP000489600"/>
    </source>
</evidence>
<dbReference type="Proteomes" id="UP000489600">
    <property type="component" value="Unassembled WGS sequence"/>
</dbReference>
<keyword evidence="1" id="KW-0472">Membrane</keyword>
<dbReference type="InterPro" id="IPR053168">
    <property type="entry name" value="Glutamic_endopeptidase"/>
</dbReference>
<sequence>MEIQAVLRMILVLTFVILCVFYNGVYGLASEEIDMKLKNLNKPALKTIKTEDGDMIDCVDIYKEPAFDHHALRNHKIQMKPSVDNSLKNNGFYKPAGNIPDLD</sequence>
<protein>
    <recommendedName>
        <fullName evidence="2">Neprosin activation peptide domain-containing protein</fullName>
    </recommendedName>
</protein>
<evidence type="ECO:0000256" key="1">
    <source>
        <dbReference type="SAM" id="Phobius"/>
    </source>
</evidence>
<keyword evidence="4" id="KW-1185">Reference proteome</keyword>
<name>A0A565CUA4_9BRAS</name>
<comment type="caution">
    <text evidence="3">The sequence shown here is derived from an EMBL/GenBank/DDBJ whole genome shotgun (WGS) entry which is preliminary data.</text>
</comment>
<feature type="domain" description="Neprosin activation peptide" evidence="2">
    <location>
        <begin position="47"/>
        <end position="85"/>
    </location>
</feature>
<dbReference type="Pfam" id="PF14365">
    <property type="entry name" value="Neprosin_AP"/>
    <property type="match status" value="1"/>
</dbReference>
<evidence type="ECO:0000259" key="2">
    <source>
        <dbReference type="Pfam" id="PF14365"/>
    </source>
</evidence>
<keyword evidence="1" id="KW-0812">Transmembrane</keyword>
<reference evidence="3" key="1">
    <citation type="submission" date="2019-07" db="EMBL/GenBank/DDBJ databases">
        <authorList>
            <person name="Dittberner H."/>
        </authorList>
    </citation>
    <scope>NUCLEOTIDE SEQUENCE [LARGE SCALE GENOMIC DNA]</scope>
</reference>
<dbReference type="PANTHER" id="PTHR31589">
    <property type="entry name" value="PROTEIN, PUTATIVE (DUF239)-RELATED-RELATED"/>
    <property type="match status" value="1"/>
</dbReference>
<dbReference type="AlphaFoldDB" id="A0A565CUA4"/>
<feature type="transmembrane region" description="Helical" evidence="1">
    <location>
        <begin position="6"/>
        <end position="29"/>
    </location>
</feature>
<dbReference type="EMBL" id="CABITT030000008">
    <property type="protein sequence ID" value="VVB17151.1"/>
    <property type="molecule type" value="Genomic_DNA"/>
</dbReference>
<proteinExistence type="predicted"/>
<organism evidence="3 4">
    <name type="scientific">Arabis nemorensis</name>
    <dbReference type="NCBI Taxonomy" id="586526"/>
    <lineage>
        <taxon>Eukaryota</taxon>
        <taxon>Viridiplantae</taxon>
        <taxon>Streptophyta</taxon>
        <taxon>Embryophyta</taxon>
        <taxon>Tracheophyta</taxon>
        <taxon>Spermatophyta</taxon>
        <taxon>Magnoliopsida</taxon>
        <taxon>eudicotyledons</taxon>
        <taxon>Gunneridae</taxon>
        <taxon>Pentapetalae</taxon>
        <taxon>rosids</taxon>
        <taxon>malvids</taxon>
        <taxon>Brassicales</taxon>
        <taxon>Brassicaceae</taxon>
        <taxon>Arabideae</taxon>
        <taxon>Arabis</taxon>
    </lineage>
</organism>
<keyword evidence="1" id="KW-1133">Transmembrane helix</keyword>
<dbReference type="OrthoDB" id="1110447at2759"/>
<accession>A0A565CUA4</accession>
<evidence type="ECO:0000313" key="3">
    <source>
        <dbReference type="EMBL" id="VVB17151.1"/>
    </source>
</evidence>
<gene>
    <name evidence="3" type="ORF">ANE_LOCUS27595</name>
</gene>
<dbReference type="InterPro" id="IPR025521">
    <property type="entry name" value="Neprosin_propep"/>
</dbReference>
<dbReference type="PANTHER" id="PTHR31589:SF2">
    <property type="entry name" value="ASLB (DUF239)-RELATED"/>
    <property type="match status" value="1"/>
</dbReference>